<dbReference type="RefSeq" id="WP_310797276.1">
    <property type="nucleotide sequence ID" value="NZ_CP123872.1"/>
</dbReference>
<evidence type="ECO:0000313" key="11">
    <source>
        <dbReference type="Proteomes" id="UP001268683"/>
    </source>
</evidence>
<evidence type="ECO:0000259" key="9">
    <source>
        <dbReference type="SMART" id="SM00359"/>
    </source>
</evidence>
<dbReference type="FunFam" id="3.40.1160.10:FF:000018">
    <property type="entry name" value="Glutamate 5-kinase"/>
    <property type="match status" value="1"/>
</dbReference>
<dbReference type="GO" id="GO:0003723">
    <property type="term" value="F:RNA binding"/>
    <property type="evidence" value="ECO:0007669"/>
    <property type="project" value="InterPro"/>
</dbReference>
<organism evidence="10 11">
    <name type="scientific">Temperatibacter marinus</name>
    <dbReference type="NCBI Taxonomy" id="1456591"/>
    <lineage>
        <taxon>Bacteria</taxon>
        <taxon>Pseudomonadati</taxon>
        <taxon>Pseudomonadota</taxon>
        <taxon>Alphaproteobacteria</taxon>
        <taxon>Kordiimonadales</taxon>
        <taxon>Temperatibacteraceae</taxon>
        <taxon>Temperatibacter</taxon>
    </lineage>
</organism>
<evidence type="ECO:0000256" key="7">
    <source>
        <dbReference type="ARBA" id="ARBA00022840"/>
    </source>
</evidence>
<feature type="binding site" evidence="8">
    <location>
        <begin position="223"/>
        <end position="229"/>
    </location>
    <ligand>
        <name>ATP</name>
        <dbReference type="ChEBI" id="CHEBI:30616"/>
    </ligand>
</feature>
<evidence type="ECO:0000256" key="6">
    <source>
        <dbReference type="ARBA" id="ARBA00022777"/>
    </source>
</evidence>
<evidence type="ECO:0000313" key="10">
    <source>
        <dbReference type="EMBL" id="WND01448.1"/>
    </source>
</evidence>
<dbReference type="PANTHER" id="PTHR43654:SF1">
    <property type="entry name" value="ISOPENTENYL PHOSPHATE KINASE"/>
    <property type="match status" value="1"/>
</dbReference>
<comment type="pathway">
    <text evidence="8">Amino-acid biosynthesis; L-proline biosynthesis; L-glutamate 5-semialdehyde from L-glutamate: step 1/2.</text>
</comment>
<feature type="binding site" evidence="8">
    <location>
        <position position="18"/>
    </location>
    <ligand>
        <name>ATP</name>
        <dbReference type="ChEBI" id="CHEBI:30616"/>
    </ligand>
</feature>
<keyword evidence="6 8" id="KW-0418">Kinase</keyword>
<comment type="catalytic activity">
    <reaction evidence="8">
        <text>L-glutamate + ATP = L-glutamyl 5-phosphate + ADP</text>
        <dbReference type="Rhea" id="RHEA:14877"/>
        <dbReference type="ChEBI" id="CHEBI:29985"/>
        <dbReference type="ChEBI" id="CHEBI:30616"/>
        <dbReference type="ChEBI" id="CHEBI:58274"/>
        <dbReference type="ChEBI" id="CHEBI:456216"/>
        <dbReference type="EC" id="2.7.2.11"/>
    </reaction>
</comment>
<feature type="domain" description="PUA" evidence="9">
    <location>
        <begin position="288"/>
        <end position="370"/>
    </location>
</feature>
<keyword evidence="4 8" id="KW-0808">Transferase</keyword>
<dbReference type="SUPFAM" id="SSF88697">
    <property type="entry name" value="PUA domain-like"/>
    <property type="match status" value="1"/>
</dbReference>
<name>A0AA52H9A8_9PROT</name>
<dbReference type="AlphaFoldDB" id="A0AA52H9A8"/>
<feature type="binding site" evidence="8">
    <location>
        <position position="59"/>
    </location>
    <ligand>
        <name>substrate</name>
    </ligand>
</feature>
<dbReference type="InterPro" id="IPR011529">
    <property type="entry name" value="Glu_5kinase"/>
</dbReference>
<gene>
    <name evidence="8 10" type="primary">proB</name>
    <name evidence="10" type="ORF">QGN29_07735</name>
</gene>
<dbReference type="InterPro" id="IPR036393">
    <property type="entry name" value="AceGlu_kinase-like_sf"/>
</dbReference>
<dbReference type="HAMAP" id="MF_00456">
    <property type="entry name" value="ProB"/>
    <property type="match status" value="1"/>
</dbReference>
<evidence type="ECO:0000256" key="1">
    <source>
        <dbReference type="ARBA" id="ARBA00022490"/>
    </source>
</evidence>
<dbReference type="Gene3D" id="2.30.130.10">
    <property type="entry name" value="PUA domain"/>
    <property type="match status" value="1"/>
</dbReference>
<dbReference type="GO" id="GO:0005524">
    <property type="term" value="F:ATP binding"/>
    <property type="evidence" value="ECO:0007669"/>
    <property type="project" value="UniProtKB-KW"/>
</dbReference>
<evidence type="ECO:0000256" key="2">
    <source>
        <dbReference type="ARBA" id="ARBA00022605"/>
    </source>
</evidence>
<dbReference type="PANTHER" id="PTHR43654">
    <property type="entry name" value="GLUTAMATE 5-KINASE"/>
    <property type="match status" value="1"/>
</dbReference>
<keyword evidence="5 8" id="KW-0547">Nucleotide-binding</keyword>
<dbReference type="NCBIfam" id="TIGR01027">
    <property type="entry name" value="proB"/>
    <property type="match status" value="1"/>
</dbReference>
<sequence length="378" mass="40129">MQDLKTLSKETCNRLIIKIGSALLVDPDSGQIKQDWLNSLAQDINELRQKGIDILIVSSGSIALGKKDLGLFGRPNKLEEAQASAAIGQVLLAQSYADAFAPFGITVAQMLLTLDDLEDRPRHLNARGTVEALLSRRIIPVINENDTVATSEIRFGDNDRLAARVGSLAKADLVVLLSDIDGLYTANPKLDSQAHFIECVPEITEEIEKMAGPAVSTNSSVGTGGMTTKIMAAKMATKAGCSLAIARGTEPHPLSQMIATGRATLFPASQTPLALRKQWLSTMQTPRGFVHIDTGAANALTKGASLLPVGVVRADGQFNRGDLVGIMGETGHLIGQGLANFDSVDAQKIIGSSSEAISKILGASVRSTLIHRDDLVLF</sequence>
<dbReference type="SMART" id="SM00359">
    <property type="entry name" value="PUA"/>
    <property type="match status" value="1"/>
</dbReference>
<keyword evidence="11" id="KW-1185">Reference proteome</keyword>
<keyword evidence="3 8" id="KW-0641">Proline biosynthesis</keyword>
<keyword evidence="7 8" id="KW-0067">ATP-binding</keyword>
<feature type="binding site" evidence="8">
    <location>
        <begin position="178"/>
        <end position="179"/>
    </location>
    <ligand>
        <name>ATP</name>
        <dbReference type="ChEBI" id="CHEBI:30616"/>
    </ligand>
</feature>
<dbReference type="PROSITE" id="PS50890">
    <property type="entry name" value="PUA"/>
    <property type="match status" value="1"/>
</dbReference>
<dbReference type="InterPro" id="IPR002478">
    <property type="entry name" value="PUA"/>
</dbReference>
<dbReference type="GO" id="GO:0055129">
    <property type="term" value="P:L-proline biosynthetic process"/>
    <property type="evidence" value="ECO:0007669"/>
    <property type="project" value="UniProtKB-UniRule"/>
</dbReference>
<reference evidence="10" key="1">
    <citation type="submission" date="2023-04" db="EMBL/GenBank/DDBJ databases">
        <title>Complete genome sequence of Temperatibacter marinus.</title>
        <authorList>
            <person name="Rong J.-C."/>
            <person name="Yi M.-L."/>
            <person name="Zhao Q."/>
        </authorList>
    </citation>
    <scope>NUCLEOTIDE SEQUENCE</scope>
    <source>
        <strain evidence="10">NBRC 110045</strain>
    </source>
</reference>
<dbReference type="InterPro" id="IPR019797">
    <property type="entry name" value="Glutamate_5-kinase_CS"/>
</dbReference>
<dbReference type="PRINTS" id="PR00474">
    <property type="entry name" value="GLU5KINASE"/>
</dbReference>
<dbReference type="InterPro" id="IPR036974">
    <property type="entry name" value="PUA_sf"/>
</dbReference>
<keyword evidence="2 8" id="KW-0028">Amino-acid biosynthesis</keyword>
<dbReference type="PROSITE" id="PS00902">
    <property type="entry name" value="GLUTAMATE_5_KINASE"/>
    <property type="match status" value="1"/>
</dbReference>
<dbReference type="GO" id="GO:0004349">
    <property type="term" value="F:glutamate 5-kinase activity"/>
    <property type="evidence" value="ECO:0007669"/>
    <property type="project" value="UniProtKB-UniRule"/>
</dbReference>
<feature type="binding site" evidence="8">
    <location>
        <position position="158"/>
    </location>
    <ligand>
        <name>substrate</name>
    </ligand>
</feature>
<dbReference type="Pfam" id="PF01472">
    <property type="entry name" value="PUA"/>
    <property type="match status" value="1"/>
</dbReference>
<protein>
    <recommendedName>
        <fullName evidence="8">Glutamate 5-kinase</fullName>
        <ecNumber evidence="8">2.7.2.11</ecNumber>
    </recommendedName>
    <alternativeName>
        <fullName evidence="8">Gamma-glutamyl kinase</fullName>
        <shortName evidence="8">GK</shortName>
    </alternativeName>
</protein>
<keyword evidence="1 8" id="KW-0963">Cytoplasm</keyword>
<evidence type="ECO:0000256" key="8">
    <source>
        <dbReference type="HAMAP-Rule" id="MF_00456"/>
    </source>
</evidence>
<dbReference type="InterPro" id="IPR015947">
    <property type="entry name" value="PUA-like_sf"/>
</dbReference>
<dbReference type="GO" id="GO:0005829">
    <property type="term" value="C:cytosol"/>
    <property type="evidence" value="ECO:0007669"/>
    <property type="project" value="TreeGrafter"/>
</dbReference>
<dbReference type="PIRSF" id="PIRSF000729">
    <property type="entry name" value="GK"/>
    <property type="match status" value="1"/>
</dbReference>
<dbReference type="CDD" id="cd21157">
    <property type="entry name" value="PUA_G5K"/>
    <property type="match status" value="1"/>
</dbReference>
<feature type="binding site" evidence="8">
    <location>
        <position position="146"/>
    </location>
    <ligand>
        <name>substrate</name>
    </ligand>
</feature>
<comment type="function">
    <text evidence="8">Catalyzes the transfer of a phosphate group to glutamate to form L-glutamate 5-phosphate.</text>
</comment>
<proteinExistence type="inferred from homology"/>
<accession>A0AA52H9A8</accession>
<dbReference type="Pfam" id="PF00696">
    <property type="entry name" value="AA_kinase"/>
    <property type="match status" value="1"/>
</dbReference>
<comment type="similarity">
    <text evidence="8">Belongs to the glutamate 5-kinase family.</text>
</comment>
<comment type="subcellular location">
    <subcellularLocation>
        <location evidence="8">Cytoplasm</location>
    </subcellularLocation>
</comment>
<dbReference type="InterPro" id="IPR005715">
    <property type="entry name" value="Glu_5kinase/COase_Synthase"/>
</dbReference>
<dbReference type="CDD" id="cd04242">
    <property type="entry name" value="AAK_G5K_ProB"/>
    <property type="match status" value="1"/>
</dbReference>
<evidence type="ECO:0000256" key="3">
    <source>
        <dbReference type="ARBA" id="ARBA00022650"/>
    </source>
</evidence>
<dbReference type="InterPro" id="IPR041739">
    <property type="entry name" value="G5K_ProB"/>
</dbReference>
<dbReference type="Gene3D" id="3.40.1160.10">
    <property type="entry name" value="Acetylglutamate kinase-like"/>
    <property type="match status" value="2"/>
</dbReference>
<dbReference type="InterPro" id="IPR001048">
    <property type="entry name" value="Asp/Glu/Uridylate_kinase"/>
</dbReference>
<dbReference type="KEGG" id="tmk:QGN29_07735"/>
<evidence type="ECO:0000256" key="4">
    <source>
        <dbReference type="ARBA" id="ARBA00022679"/>
    </source>
</evidence>
<dbReference type="EC" id="2.7.2.11" evidence="8"/>
<dbReference type="Proteomes" id="UP001268683">
    <property type="component" value="Chromosome"/>
</dbReference>
<dbReference type="InterPro" id="IPR001057">
    <property type="entry name" value="Glu/AcGlu_kinase"/>
</dbReference>
<dbReference type="EMBL" id="CP123872">
    <property type="protein sequence ID" value="WND01448.1"/>
    <property type="molecule type" value="Genomic_DNA"/>
</dbReference>
<dbReference type="SUPFAM" id="SSF53633">
    <property type="entry name" value="Carbamate kinase-like"/>
    <property type="match status" value="1"/>
</dbReference>
<evidence type="ECO:0000256" key="5">
    <source>
        <dbReference type="ARBA" id="ARBA00022741"/>
    </source>
</evidence>